<dbReference type="InterPro" id="IPR043714">
    <property type="entry name" value="DUF5655"/>
</dbReference>
<evidence type="ECO:0000313" key="2">
    <source>
        <dbReference type="EMBL" id="XCF16700.1"/>
    </source>
</evidence>
<dbReference type="EMBL" id="CP159204">
    <property type="protein sequence ID" value="XCF16700.1"/>
    <property type="molecule type" value="Genomic_DNA"/>
</dbReference>
<evidence type="ECO:0000259" key="1">
    <source>
        <dbReference type="Pfam" id="PF18899"/>
    </source>
</evidence>
<dbReference type="Gene3D" id="3.40.1350.10">
    <property type="match status" value="1"/>
</dbReference>
<dbReference type="GO" id="GO:0003676">
    <property type="term" value="F:nucleic acid binding"/>
    <property type="evidence" value="ECO:0007669"/>
    <property type="project" value="InterPro"/>
</dbReference>
<organism evidence="2">
    <name type="scientific">Halobacterium sp. NMX12-1</name>
    <dbReference type="NCBI Taxonomy" id="3166650"/>
    <lineage>
        <taxon>Archaea</taxon>
        <taxon>Methanobacteriati</taxon>
        <taxon>Methanobacteriota</taxon>
        <taxon>Stenosarchaea group</taxon>
        <taxon>Halobacteria</taxon>
        <taxon>Halobacteriales</taxon>
        <taxon>Halobacteriaceae</taxon>
        <taxon>Halobacterium</taxon>
    </lineage>
</organism>
<sequence>MGEINLYQVGENGQVTEIPPDPVELERHVQELIEENLNELLGITFLESEYSTGEKHGGRIDTLGLDENNSPVIIEYKKTQNQNVINQGLYYFDWLVDHKAEFENLVHNRTSTDREVDWSSPRLVCIAPDFTKYDSHAVEQIGQNIELMRFERYSESLLLLELINVVESSDESDLQREYTTVGEKVQQASDELLQLFNELDEFILSLGDDVQKKELKYYFAYKRIQNFVCVYVTPDKGEIRVYLKLDPEELDEMPEIGRDVSNTGHYGTGDLELTISGEESLKTSKEYIKASYNGV</sequence>
<dbReference type="InterPro" id="IPR011856">
    <property type="entry name" value="tRNA_endonuc-like_dom_sf"/>
</dbReference>
<dbReference type="GeneID" id="91107780"/>
<gene>
    <name evidence="2" type="ORF">ABSL23_01480</name>
</gene>
<dbReference type="KEGG" id="hanx:ABSL23_01480"/>
<accession>A0AAU8CCV5</accession>
<proteinExistence type="predicted"/>
<reference evidence="2" key="1">
    <citation type="submission" date="2024-06" db="EMBL/GenBank/DDBJ databases">
        <title>Genome Sequence of an extremely halophilic archaeon isolated from Permian era halite, Salado Formation, Carlsbad, New Mexico: Halobacterium sp. strain NMX12-1.</title>
        <authorList>
            <person name="Sotoa L."/>
            <person name="DasSarma P."/>
            <person name="Anton B.P."/>
            <person name="Vincze T."/>
            <person name="Verma I."/>
            <person name="Eralp B."/>
            <person name="Powers D.W."/>
            <person name="Dozier B.L."/>
            <person name="Roberts R.J."/>
            <person name="DasSarma S."/>
        </authorList>
    </citation>
    <scope>NUCLEOTIDE SEQUENCE</scope>
    <source>
        <strain evidence="2">NMX12-1</strain>
    </source>
</reference>
<feature type="domain" description="DUF5655" evidence="1">
    <location>
        <begin position="186"/>
        <end position="292"/>
    </location>
</feature>
<dbReference type="Pfam" id="PF18899">
    <property type="entry name" value="DUF5655"/>
    <property type="match status" value="1"/>
</dbReference>
<name>A0AAU8CCV5_9EURY</name>
<dbReference type="AlphaFoldDB" id="A0AAU8CCV5"/>
<dbReference type="RefSeq" id="WP_353634492.1">
    <property type="nucleotide sequence ID" value="NZ_CP159204.1"/>
</dbReference>
<protein>
    <submittedName>
        <fullName evidence="2">DUF5655 domain-containing protein</fullName>
    </submittedName>
</protein>